<evidence type="ECO:0000313" key="2">
    <source>
        <dbReference type="EMBL" id="MBC8537671.1"/>
    </source>
</evidence>
<dbReference type="Gene3D" id="3.20.20.150">
    <property type="entry name" value="Divalent-metal-dependent TIM barrel enzymes"/>
    <property type="match status" value="1"/>
</dbReference>
<dbReference type="InterPro" id="IPR013022">
    <property type="entry name" value="Xyl_isomerase-like_TIM-brl"/>
</dbReference>
<dbReference type="AlphaFoldDB" id="A0A926DGZ6"/>
<gene>
    <name evidence="2" type="ORF">H8693_01840</name>
</gene>
<name>A0A926DGZ6_9FIRM</name>
<dbReference type="GO" id="GO:0016853">
    <property type="term" value="F:isomerase activity"/>
    <property type="evidence" value="ECO:0007669"/>
    <property type="project" value="UniProtKB-KW"/>
</dbReference>
<evidence type="ECO:0000313" key="3">
    <source>
        <dbReference type="Proteomes" id="UP000617951"/>
    </source>
</evidence>
<dbReference type="PANTHER" id="PTHR12110">
    <property type="entry name" value="HYDROXYPYRUVATE ISOMERASE"/>
    <property type="match status" value="1"/>
</dbReference>
<dbReference type="Proteomes" id="UP000617951">
    <property type="component" value="Unassembled WGS sequence"/>
</dbReference>
<keyword evidence="3" id="KW-1185">Reference proteome</keyword>
<protein>
    <submittedName>
        <fullName evidence="2">Sugar phosphate isomerase/epimerase</fullName>
    </submittedName>
</protein>
<keyword evidence="2" id="KW-0413">Isomerase</keyword>
<evidence type="ECO:0000259" key="1">
    <source>
        <dbReference type="Pfam" id="PF01261"/>
    </source>
</evidence>
<sequence length="282" mass="31787">MKIGIHTYAWGSHFGNDTLYIIDKCKELGFDFIELPLMEIDAFDPAAVKDRLDGAIEPTCSTIIPNPDWDIGSDDPEKRKRGIAFLKRCIDATAAVGATMFSGNSYVMAKKELPNGPIPQKEWDYCAAAVREAARYAQDFGITIGIEAANRFANHLVNTAEQALHFIDLVGEPNLIVHLDTFHMCYEERSFYDAIIKAGSKLKYFHMCGNDRGKPGEDDIIDWDAVFRALKRVGFDDYLGFEGFDMTCRATRRDLIGKPEDFARDSMAFAMQMMEKYGMKRG</sequence>
<dbReference type="PANTHER" id="PTHR12110:SF41">
    <property type="entry name" value="INOSOSE DEHYDRATASE"/>
    <property type="match status" value="1"/>
</dbReference>
<dbReference type="Pfam" id="PF01261">
    <property type="entry name" value="AP_endonuc_2"/>
    <property type="match status" value="1"/>
</dbReference>
<dbReference type="SUPFAM" id="SSF51658">
    <property type="entry name" value="Xylose isomerase-like"/>
    <property type="match status" value="1"/>
</dbReference>
<dbReference type="InterPro" id="IPR036237">
    <property type="entry name" value="Xyl_isomerase-like_sf"/>
</dbReference>
<organism evidence="2 3">
    <name type="scientific">Guopingia tenuis</name>
    <dbReference type="NCBI Taxonomy" id="2763656"/>
    <lineage>
        <taxon>Bacteria</taxon>
        <taxon>Bacillati</taxon>
        <taxon>Bacillota</taxon>
        <taxon>Clostridia</taxon>
        <taxon>Christensenellales</taxon>
        <taxon>Christensenellaceae</taxon>
        <taxon>Guopingia</taxon>
    </lineage>
</organism>
<dbReference type="RefSeq" id="WP_249279551.1">
    <property type="nucleotide sequence ID" value="NZ_JACRSS010000001.1"/>
</dbReference>
<comment type="caution">
    <text evidence="2">The sequence shown here is derived from an EMBL/GenBank/DDBJ whole genome shotgun (WGS) entry which is preliminary data.</text>
</comment>
<accession>A0A926DGZ6</accession>
<dbReference type="EMBL" id="JACRSS010000001">
    <property type="protein sequence ID" value="MBC8537671.1"/>
    <property type="molecule type" value="Genomic_DNA"/>
</dbReference>
<dbReference type="InterPro" id="IPR050312">
    <property type="entry name" value="IolE/XylAMocC-like"/>
</dbReference>
<feature type="domain" description="Xylose isomerase-like TIM barrel" evidence="1">
    <location>
        <begin position="22"/>
        <end position="269"/>
    </location>
</feature>
<proteinExistence type="predicted"/>
<reference evidence="2" key="1">
    <citation type="submission" date="2020-08" db="EMBL/GenBank/DDBJ databases">
        <title>Genome public.</title>
        <authorList>
            <person name="Liu C."/>
            <person name="Sun Q."/>
        </authorList>
    </citation>
    <scope>NUCLEOTIDE SEQUENCE</scope>
    <source>
        <strain evidence="2">NSJ-63</strain>
    </source>
</reference>